<accession>A0A6A8A169</accession>
<evidence type="ECO:0000313" key="2">
    <source>
        <dbReference type="EMBL" id="MQY44615.1"/>
    </source>
</evidence>
<organism evidence="2 3">
    <name type="scientific">Endobacterium cereale</name>
    <dbReference type="NCBI Taxonomy" id="2663029"/>
    <lineage>
        <taxon>Bacteria</taxon>
        <taxon>Pseudomonadati</taxon>
        <taxon>Pseudomonadota</taxon>
        <taxon>Alphaproteobacteria</taxon>
        <taxon>Hyphomicrobiales</taxon>
        <taxon>Rhizobiaceae</taxon>
        <taxon>Endobacterium</taxon>
    </lineage>
</organism>
<dbReference type="AlphaFoldDB" id="A0A6A8A169"/>
<dbReference type="Proteomes" id="UP000435138">
    <property type="component" value="Unassembled WGS sequence"/>
</dbReference>
<keyword evidence="3" id="KW-1185">Reference proteome</keyword>
<protein>
    <submittedName>
        <fullName evidence="2">Uncharacterized protein</fullName>
    </submittedName>
</protein>
<reference evidence="2 3" key="1">
    <citation type="submission" date="2019-11" db="EMBL/GenBank/DDBJ databases">
        <title>Genome analysis of Rhizobacterium cereale a novel genus and species isolated from maize roots in North Spain.</title>
        <authorList>
            <person name="Menendez E."/>
            <person name="Flores-Felix J.D."/>
            <person name="Ramirez-Bahena M.-H."/>
            <person name="Igual J.M."/>
            <person name="Garcia-Fraile P."/>
            <person name="Peix A."/>
            <person name="Velazquez E."/>
        </authorList>
    </citation>
    <scope>NUCLEOTIDE SEQUENCE [LARGE SCALE GENOMIC DNA]</scope>
    <source>
        <strain evidence="2 3">RZME27</strain>
    </source>
</reference>
<comment type="caution">
    <text evidence="2">The sequence shown here is derived from an EMBL/GenBank/DDBJ whole genome shotgun (WGS) entry which is preliminary data.</text>
</comment>
<proteinExistence type="predicted"/>
<evidence type="ECO:0000256" key="1">
    <source>
        <dbReference type="SAM" id="MobiDB-lite"/>
    </source>
</evidence>
<dbReference type="EMBL" id="WIXI01000022">
    <property type="protein sequence ID" value="MQY44615.1"/>
    <property type="molecule type" value="Genomic_DNA"/>
</dbReference>
<feature type="region of interest" description="Disordered" evidence="1">
    <location>
        <begin position="63"/>
        <end position="103"/>
    </location>
</feature>
<dbReference type="RefSeq" id="WP_153352175.1">
    <property type="nucleotide sequence ID" value="NZ_JAYKOO010000001.1"/>
</dbReference>
<feature type="compositionally biased region" description="Basic and acidic residues" evidence="1">
    <location>
        <begin position="87"/>
        <end position="100"/>
    </location>
</feature>
<name>A0A6A8A169_9HYPH</name>
<sequence>MNPAIIAMTILGCDDAVKDCQYIATLQQRWPSIEMCNSVSEQQLASFANVSYPVVIAVCQDPRAPETADNASPQPNQPDTETAAKPPETEEQKRQEERGMAARAISRVTSALPSSDGIRTLFGKPVRLVENSYSWVAKKFRD</sequence>
<gene>
    <name evidence="2" type="ORF">GAO09_00810</name>
</gene>
<evidence type="ECO:0000313" key="3">
    <source>
        <dbReference type="Proteomes" id="UP000435138"/>
    </source>
</evidence>
<feature type="compositionally biased region" description="Polar residues" evidence="1">
    <location>
        <begin position="69"/>
        <end position="79"/>
    </location>
</feature>